<dbReference type="Gene3D" id="1.10.20.10">
    <property type="entry name" value="Histone, subunit A"/>
    <property type="match status" value="1"/>
</dbReference>
<dbReference type="SUPFAM" id="SSF47113">
    <property type="entry name" value="Histone-fold"/>
    <property type="match status" value="1"/>
</dbReference>
<comment type="caution">
    <text evidence="3">The sequence shown here is derived from an EMBL/GenBank/DDBJ whole genome shotgun (WGS) entry which is preliminary data.</text>
</comment>
<feature type="domain" description="Histone H2A C-terminal" evidence="2">
    <location>
        <begin position="147"/>
        <end position="180"/>
    </location>
</feature>
<dbReference type="InterPro" id="IPR002119">
    <property type="entry name" value="Histone_H2A"/>
</dbReference>
<gene>
    <name evidence="3" type="ORF">B296_00014837</name>
</gene>
<sequence length="188" mass="20103">MVTDFVPTASWSTTFDLGRRFCQHLTIARIDPCAPMSLASVPRLVHYMNELIGGTYHRARSAVARAIASLTPEAAESNGGEREDAGVGGREEGSIEEQQGRSPVPGRPDRAVLEGRQVLELAGNAARDNKKTRIVPRHIQLAVRNDDELTKLLGSVTIASGGVMPNIHNLLLPKKASKASAAAGDDES</sequence>
<feature type="region of interest" description="Disordered" evidence="1">
    <location>
        <begin position="72"/>
        <end position="109"/>
    </location>
</feature>
<dbReference type="GO" id="GO:0046982">
    <property type="term" value="F:protein heterodimerization activity"/>
    <property type="evidence" value="ECO:0007669"/>
    <property type="project" value="InterPro"/>
</dbReference>
<name>A0A426ZST3_ENSVE</name>
<dbReference type="InterPro" id="IPR032454">
    <property type="entry name" value="Histone_H2A_C"/>
</dbReference>
<evidence type="ECO:0000313" key="4">
    <source>
        <dbReference type="Proteomes" id="UP000287651"/>
    </source>
</evidence>
<feature type="compositionally biased region" description="Basic and acidic residues" evidence="1">
    <location>
        <begin position="79"/>
        <end position="93"/>
    </location>
</feature>
<evidence type="ECO:0000259" key="2">
    <source>
        <dbReference type="Pfam" id="PF16211"/>
    </source>
</evidence>
<dbReference type="AlphaFoldDB" id="A0A426ZST3"/>
<protein>
    <recommendedName>
        <fullName evidence="2">Histone H2A C-terminal domain-containing protein</fullName>
    </recommendedName>
</protein>
<dbReference type="SMART" id="SM00414">
    <property type="entry name" value="H2A"/>
    <property type="match status" value="1"/>
</dbReference>
<proteinExistence type="predicted"/>
<dbReference type="GO" id="GO:0000786">
    <property type="term" value="C:nucleosome"/>
    <property type="evidence" value="ECO:0007669"/>
    <property type="project" value="InterPro"/>
</dbReference>
<dbReference type="PANTHER" id="PTHR23430">
    <property type="entry name" value="HISTONE H2A"/>
    <property type="match status" value="1"/>
</dbReference>
<dbReference type="EMBL" id="AMZH03005164">
    <property type="protein sequence ID" value="RRT67096.1"/>
    <property type="molecule type" value="Genomic_DNA"/>
</dbReference>
<evidence type="ECO:0000256" key="1">
    <source>
        <dbReference type="SAM" id="MobiDB-lite"/>
    </source>
</evidence>
<dbReference type="GO" id="GO:0030527">
    <property type="term" value="F:structural constituent of chromatin"/>
    <property type="evidence" value="ECO:0007669"/>
    <property type="project" value="InterPro"/>
</dbReference>
<dbReference type="Proteomes" id="UP000287651">
    <property type="component" value="Unassembled WGS sequence"/>
</dbReference>
<reference evidence="3 4" key="1">
    <citation type="journal article" date="2014" name="Agronomy (Basel)">
        <title>A Draft Genome Sequence for Ensete ventricosum, the Drought-Tolerant Tree Against Hunger.</title>
        <authorList>
            <person name="Harrison J."/>
            <person name="Moore K.A."/>
            <person name="Paszkiewicz K."/>
            <person name="Jones T."/>
            <person name="Grant M."/>
            <person name="Ambacheew D."/>
            <person name="Muzemil S."/>
            <person name="Studholme D.J."/>
        </authorList>
    </citation>
    <scope>NUCLEOTIDE SEQUENCE [LARGE SCALE GENOMIC DNA]</scope>
</reference>
<dbReference type="InterPro" id="IPR009072">
    <property type="entry name" value="Histone-fold"/>
</dbReference>
<accession>A0A426ZST3</accession>
<dbReference type="CDD" id="cd00074">
    <property type="entry name" value="HFD_H2A"/>
    <property type="match status" value="1"/>
</dbReference>
<dbReference type="Pfam" id="PF16211">
    <property type="entry name" value="Histone_H2A_C"/>
    <property type="match status" value="1"/>
</dbReference>
<dbReference type="GO" id="GO:0003677">
    <property type="term" value="F:DNA binding"/>
    <property type="evidence" value="ECO:0007669"/>
    <property type="project" value="InterPro"/>
</dbReference>
<organism evidence="3 4">
    <name type="scientific">Ensete ventricosum</name>
    <name type="common">Abyssinian banana</name>
    <name type="synonym">Musa ensete</name>
    <dbReference type="NCBI Taxonomy" id="4639"/>
    <lineage>
        <taxon>Eukaryota</taxon>
        <taxon>Viridiplantae</taxon>
        <taxon>Streptophyta</taxon>
        <taxon>Embryophyta</taxon>
        <taxon>Tracheophyta</taxon>
        <taxon>Spermatophyta</taxon>
        <taxon>Magnoliopsida</taxon>
        <taxon>Liliopsida</taxon>
        <taxon>Zingiberales</taxon>
        <taxon>Musaceae</taxon>
        <taxon>Ensete</taxon>
    </lineage>
</organism>
<evidence type="ECO:0000313" key="3">
    <source>
        <dbReference type="EMBL" id="RRT67096.1"/>
    </source>
</evidence>